<keyword evidence="6" id="KW-0732">Signal</keyword>
<sequence>MKNVSQVSVAVLLIFSILVLEIGVQGKVPCLSRMFNKNNTCSFLRCEANCARKYKGYGDCRPGDRPHDKKDSLFCFCNYPC</sequence>
<feature type="signal peptide" evidence="6">
    <location>
        <begin position="1"/>
        <end position="26"/>
    </location>
</feature>
<proteinExistence type="inferred from homology"/>
<comment type="similarity">
    <text evidence="1">Belongs to the DEFL family.</text>
</comment>
<keyword evidence="5" id="KW-1015">Disulfide bond</keyword>
<evidence type="ECO:0000256" key="4">
    <source>
        <dbReference type="ARBA" id="ARBA00022821"/>
    </source>
</evidence>
<accession>A0A178WAD9</accession>
<evidence type="ECO:0000313" key="8">
    <source>
        <dbReference type="Proteomes" id="UP000078284"/>
    </source>
</evidence>
<evidence type="ECO:0000256" key="2">
    <source>
        <dbReference type="ARBA" id="ARBA00022529"/>
    </source>
</evidence>
<evidence type="ECO:0000256" key="3">
    <source>
        <dbReference type="ARBA" id="ARBA00022577"/>
    </source>
</evidence>
<evidence type="ECO:0000313" key="7">
    <source>
        <dbReference type="EMBL" id="OAP15387.1"/>
    </source>
</evidence>
<dbReference type="InterPro" id="IPR010851">
    <property type="entry name" value="DEFL"/>
</dbReference>
<organism evidence="7 8">
    <name type="scientific">Arabidopsis thaliana</name>
    <name type="common">Mouse-ear cress</name>
    <dbReference type="NCBI Taxonomy" id="3702"/>
    <lineage>
        <taxon>Eukaryota</taxon>
        <taxon>Viridiplantae</taxon>
        <taxon>Streptophyta</taxon>
        <taxon>Embryophyta</taxon>
        <taxon>Tracheophyta</taxon>
        <taxon>Spermatophyta</taxon>
        <taxon>Magnoliopsida</taxon>
        <taxon>eudicotyledons</taxon>
        <taxon>Gunneridae</taxon>
        <taxon>Pentapetalae</taxon>
        <taxon>rosids</taxon>
        <taxon>malvids</taxon>
        <taxon>Brassicales</taxon>
        <taxon>Brassicaceae</taxon>
        <taxon>Camelineae</taxon>
        <taxon>Arabidopsis</taxon>
    </lineage>
</organism>
<keyword evidence="2" id="KW-0929">Antimicrobial</keyword>
<gene>
    <name evidence="7" type="ordered locus">AXX17_At1g28780</name>
</gene>
<dbReference type="GO" id="GO:0050832">
    <property type="term" value="P:defense response to fungus"/>
    <property type="evidence" value="ECO:0007669"/>
    <property type="project" value="UniProtKB-KW"/>
</dbReference>
<keyword evidence="3" id="KW-0295">Fungicide</keyword>
<reference evidence="8" key="1">
    <citation type="journal article" date="2016" name="Proc. Natl. Acad. Sci. U.S.A.">
        <title>Chromosome-level assembly of Arabidopsis thaliana Ler reveals the extent of translocation and inversion polymorphisms.</title>
        <authorList>
            <person name="Zapata L."/>
            <person name="Ding J."/>
            <person name="Willing E.M."/>
            <person name="Hartwig B."/>
            <person name="Bezdan D."/>
            <person name="Jiao W.B."/>
            <person name="Patel V."/>
            <person name="Velikkakam James G."/>
            <person name="Koornneef M."/>
            <person name="Ossowski S."/>
            <person name="Schneeberger K."/>
        </authorList>
    </citation>
    <scope>NUCLEOTIDE SEQUENCE [LARGE SCALE GENOMIC DNA]</scope>
    <source>
        <strain evidence="8">cv. Landsberg erecta</strain>
    </source>
</reference>
<dbReference type="Pfam" id="PF07333">
    <property type="entry name" value="SLR1-BP"/>
    <property type="match status" value="1"/>
</dbReference>
<keyword evidence="4" id="KW-0611">Plant defense</keyword>
<evidence type="ECO:0000256" key="5">
    <source>
        <dbReference type="ARBA" id="ARBA00023157"/>
    </source>
</evidence>
<comment type="caution">
    <text evidence="7">The sequence shown here is derived from an EMBL/GenBank/DDBJ whole genome shotgun (WGS) entry which is preliminary data.</text>
</comment>
<evidence type="ECO:0000256" key="1">
    <source>
        <dbReference type="ARBA" id="ARBA00006722"/>
    </source>
</evidence>
<dbReference type="AlphaFoldDB" id="A0A178WAD9"/>
<feature type="chain" id="PRO_5008095743" evidence="6">
    <location>
        <begin position="27"/>
        <end position="81"/>
    </location>
</feature>
<evidence type="ECO:0000256" key="6">
    <source>
        <dbReference type="SAM" id="SignalP"/>
    </source>
</evidence>
<name>A0A178WAD9_ARATH</name>
<dbReference type="ExpressionAtlas" id="A0A178WAD9">
    <property type="expression patterns" value="baseline"/>
</dbReference>
<dbReference type="Proteomes" id="UP000078284">
    <property type="component" value="Chromosome 1"/>
</dbReference>
<protein>
    <submittedName>
        <fullName evidence="7">LCR31</fullName>
    </submittedName>
</protein>
<dbReference type="EMBL" id="LUHQ01000001">
    <property type="protein sequence ID" value="OAP15387.1"/>
    <property type="molecule type" value="Genomic_DNA"/>
</dbReference>
<dbReference type="GO" id="GO:0031640">
    <property type="term" value="P:killing of cells of another organism"/>
    <property type="evidence" value="ECO:0007669"/>
    <property type="project" value="UniProtKB-KW"/>
</dbReference>